<feature type="compositionally biased region" description="Polar residues" evidence="1">
    <location>
        <begin position="301"/>
        <end position="320"/>
    </location>
</feature>
<dbReference type="Proteomes" id="UP000244005">
    <property type="component" value="Unassembled WGS sequence"/>
</dbReference>
<name>A0A2R6XM96_MARPO</name>
<evidence type="ECO:0000313" key="3">
    <source>
        <dbReference type="Proteomes" id="UP000244005"/>
    </source>
</evidence>
<evidence type="ECO:0000256" key="1">
    <source>
        <dbReference type="SAM" id="MobiDB-lite"/>
    </source>
</evidence>
<feature type="region of interest" description="Disordered" evidence="1">
    <location>
        <begin position="301"/>
        <end position="324"/>
    </location>
</feature>
<sequence length="394" mass="43262">MPAPRELSSQAERTSRMESPARKQSSRGPADSSLRLTLPVAALFRLASRCTFLSLLLAAPFQSLQFWPRPCSSSSSLWRPSLLLLLGADGDGPNRTRSDAPPALYCSASNGAARPPARPPALPCPRAVLALLPRSPPSRLRSPSRRVPLVPPPLSALESRPRACPIDSPQMVARARASSNGRRPSVPFLTVLGLRRSDRTVRSPVVAALEHLSCHCFGRGFVRLLRSTWIRLDGAHLATSARLPRHHNFYVAEVVGWQRAWPWPWAGSLDQYDRFFPVFRRRRRDAESSHAAAVRRNLSANGPITSLSGHDGQTSRNPRTTPACPARALGRLLLPFGRGEESRSPLHAPPNDPSLDRSASWTDPLDIPAVLEPPSCASFCSSRIDRPLRDPLCY</sequence>
<feature type="region of interest" description="Disordered" evidence="1">
    <location>
        <begin position="1"/>
        <end position="32"/>
    </location>
</feature>
<accession>A0A2R6XM96</accession>
<organism evidence="2 3">
    <name type="scientific">Marchantia polymorpha</name>
    <name type="common">Common liverwort</name>
    <name type="synonym">Marchantia aquatica</name>
    <dbReference type="NCBI Taxonomy" id="3197"/>
    <lineage>
        <taxon>Eukaryota</taxon>
        <taxon>Viridiplantae</taxon>
        <taxon>Streptophyta</taxon>
        <taxon>Embryophyta</taxon>
        <taxon>Marchantiophyta</taxon>
        <taxon>Marchantiopsida</taxon>
        <taxon>Marchantiidae</taxon>
        <taxon>Marchantiales</taxon>
        <taxon>Marchantiaceae</taxon>
        <taxon>Marchantia</taxon>
    </lineage>
</organism>
<proteinExistence type="predicted"/>
<dbReference type="AlphaFoldDB" id="A0A2R6XM96"/>
<gene>
    <name evidence="2" type="ORF">MARPO_0008s0034</name>
</gene>
<feature type="region of interest" description="Disordered" evidence="1">
    <location>
        <begin position="340"/>
        <end position="360"/>
    </location>
</feature>
<reference evidence="3" key="1">
    <citation type="journal article" date="2017" name="Cell">
        <title>Insights into land plant evolution garnered from the Marchantia polymorpha genome.</title>
        <authorList>
            <person name="Bowman J.L."/>
            <person name="Kohchi T."/>
            <person name="Yamato K.T."/>
            <person name="Jenkins J."/>
            <person name="Shu S."/>
            <person name="Ishizaki K."/>
            <person name="Yamaoka S."/>
            <person name="Nishihama R."/>
            <person name="Nakamura Y."/>
            <person name="Berger F."/>
            <person name="Adam C."/>
            <person name="Aki S.S."/>
            <person name="Althoff F."/>
            <person name="Araki T."/>
            <person name="Arteaga-Vazquez M.A."/>
            <person name="Balasubrmanian S."/>
            <person name="Barry K."/>
            <person name="Bauer D."/>
            <person name="Boehm C.R."/>
            <person name="Briginshaw L."/>
            <person name="Caballero-Perez J."/>
            <person name="Catarino B."/>
            <person name="Chen F."/>
            <person name="Chiyoda S."/>
            <person name="Chovatia M."/>
            <person name="Davies K.M."/>
            <person name="Delmans M."/>
            <person name="Demura T."/>
            <person name="Dierschke T."/>
            <person name="Dolan L."/>
            <person name="Dorantes-Acosta A.E."/>
            <person name="Eklund D.M."/>
            <person name="Florent S.N."/>
            <person name="Flores-Sandoval E."/>
            <person name="Fujiyama A."/>
            <person name="Fukuzawa H."/>
            <person name="Galik B."/>
            <person name="Grimanelli D."/>
            <person name="Grimwood J."/>
            <person name="Grossniklaus U."/>
            <person name="Hamada T."/>
            <person name="Haseloff J."/>
            <person name="Hetherington A.J."/>
            <person name="Higo A."/>
            <person name="Hirakawa Y."/>
            <person name="Hundley H.N."/>
            <person name="Ikeda Y."/>
            <person name="Inoue K."/>
            <person name="Inoue S.I."/>
            <person name="Ishida S."/>
            <person name="Jia Q."/>
            <person name="Kakita M."/>
            <person name="Kanazawa T."/>
            <person name="Kawai Y."/>
            <person name="Kawashima T."/>
            <person name="Kennedy M."/>
            <person name="Kinose K."/>
            <person name="Kinoshita T."/>
            <person name="Kohara Y."/>
            <person name="Koide E."/>
            <person name="Komatsu K."/>
            <person name="Kopischke S."/>
            <person name="Kubo M."/>
            <person name="Kyozuka J."/>
            <person name="Lagercrantz U."/>
            <person name="Lin S.S."/>
            <person name="Lindquist E."/>
            <person name="Lipzen A.M."/>
            <person name="Lu C.W."/>
            <person name="De Luna E."/>
            <person name="Martienssen R.A."/>
            <person name="Minamino N."/>
            <person name="Mizutani M."/>
            <person name="Mizutani M."/>
            <person name="Mochizuki N."/>
            <person name="Monte I."/>
            <person name="Mosher R."/>
            <person name="Nagasaki H."/>
            <person name="Nakagami H."/>
            <person name="Naramoto S."/>
            <person name="Nishitani K."/>
            <person name="Ohtani M."/>
            <person name="Okamoto T."/>
            <person name="Okumura M."/>
            <person name="Phillips J."/>
            <person name="Pollak B."/>
            <person name="Reinders A."/>
            <person name="Rovekamp M."/>
            <person name="Sano R."/>
            <person name="Sawa S."/>
            <person name="Schmid M.W."/>
            <person name="Shirakawa M."/>
            <person name="Solano R."/>
            <person name="Spunde A."/>
            <person name="Suetsugu N."/>
            <person name="Sugano S."/>
            <person name="Sugiyama A."/>
            <person name="Sun R."/>
            <person name="Suzuki Y."/>
            <person name="Takenaka M."/>
            <person name="Takezawa D."/>
            <person name="Tomogane H."/>
            <person name="Tsuzuki M."/>
            <person name="Ueda T."/>
            <person name="Umeda M."/>
            <person name="Ward J.M."/>
            <person name="Watanabe Y."/>
            <person name="Yazaki K."/>
            <person name="Yokoyama R."/>
            <person name="Yoshitake Y."/>
            <person name="Yotsui I."/>
            <person name="Zachgo S."/>
            <person name="Schmutz J."/>
        </authorList>
    </citation>
    <scope>NUCLEOTIDE SEQUENCE [LARGE SCALE GENOMIC DNA]</scope>
    <source>
        <strain evidence="3">Tak-1</strain>
    </source>
</reference>
<evidence type="ECO:0000313" key="2">
    <source>
        <dbReference type="EMBL" id="PTQ47247.1"/>
    </source>
</evidence>
<dbReference type="EMBL" id="KZ772680">
    <property type="protein sequence ID" value="PTQ47247.1"/>
    <property type="molecule type" value="Genomic_DNA"/>
</dbReference>
<keyword evidence="3" id="KW-1185">Reference proteome</keyword>
<protein>
    <submittedName>
        <fullName evidence="2">Uncharacterized protein</fullName>
    </submittedName>
</protein>